<dbReference type="InterPro" id="IPR051782">
    <property type="entry name" value="ABC_Transporter_VariousFunc"/>
</dbReference>
<dbReference type="OrthoDB" id="9781337at2"/>
<feature type="domain" description="ABC transporter" evidence="4">
    <location>
        <begin position="11"/>
        <end position="228"/>
    </location>
</feature>
<evidence type="ECO:0000256" key="2">
    <source>
        <dbReference type="ARBA" id="ARBA00022741"/>
    </source>
</evidence>
<dbReference type="PROSITE" id="PS50893">
    <property type="entry name" value="ABC_TRANSPORTER_2"/>
    <property type="match status" value="1"/>
</dbReference>
<evidence type="ECO:0000256" key="3">
    <source>
        <dbReference type="ARBA" id="ARBA00022840"/>
    </source>
</evidence>
<protein>
    <submittedName>
        <fullName evidence="5">NitT/TauT family transport system ATP-binding protein</fullName>
    </submittedName>
</protein>
<dbReference type="GO" id="GO:0016887">
    <property type="term" value="F:ATP hydrolysis activity"/>
    <property type="evidence" value="ECO:0007669"/>
    <property type="project" value="InterPro"/>
</dbReference>
<name>A0A4R6XSJ0_9GAMM</name>
<gene>
    <name evidence="5" type="ORF">C8D91_1846</name>
</gene>
<dbReference type="InterPro" id="IPR027417">
    <property type="entry name" value="P-loop_NTPase"/>
</dbReference>
<evidence type="ECO:0000313" key="5">
    <source>
        <dbReference type="EMBL" id="TDR19298.1"/>
    </source>
</evidence>
<comment type="caution">
    <text evidence="5">The sequence shown here is derived from an EMBL/GenBank/DDBJ whole genome shotgun (WGS) entry which is preliminary data.</text>
</comment>
<dbReference type="InterPro" id="IPR003439">
    <property type="entry name" value="ABC_transporter-like_ATP-bd"/>
</dbReference>
<sequence length="237" mass="26648">MDHSLQSAKFMKLNKLCFTRSGQKILDQIEDDWPSTGVVVLLGANGAGKSTLLDVIAGIKKADSGELILQQSHSKFLMPEPAAFYPYLTVKEQLNFIADMFVNVQPDLQVENAMEVWQLHPVADKLTKNLSLGFRQRLSLAQLALSNADILLLDEPMNGMDPEILSVFKEQVLTWKKTKSVIMATHIMHEAQILADWVVVMFQGKIIRSHAYSEEISFHQIYQKAIDDYHLGHAVNG</sequence>
<organism evidence="5 6">
    <name type="scientific">Marinicella litoralis</name>
    <dbReference type="NCBI Taxonomy" id="644220"/>
    <lineage>
        <taxon>Bacteria</taxon>
        <taxon>Pseudomonadati</taxon>
        <taxon>Pseudomonadota</taxon>
        <taxon>Gammaproteobacteria</taxon>
        <taxon>Lysobacterales</taxon>
        <taxon>Marinicellaceae</taxon>
        <taxon>Marinicella</taxon>
    </lineage>
</organism>
<dbReference type="Gene3D" id="3.40.50.300">
    <property type="entry name" value="P-loop containing nucleotide triphosphate hydrolases"/>
    <property type="match status" value="1"/>
</dbReference>
<keyword evidence="1" id="KW-0813">Transport</keyword>
<keyword evidence="6" id="KW-1185">Reference proteome</keyword>
<reference evidence="5 6" key="1">
    <citation type="submission" date="2019-03" db="EMBL/GenBank/DDBJ databases">
        <title>Genomic Encyclopedia of Type Strains, Phase IV (KMG-IV): sequencing the most valuable type-strain genomes for metagenomic binning, comparative biology and taxonomic classification.</title>
        <authorList>
            <person name="Goeker M."/>
        </authorList>
    </citation>
    <scope>NUCLEOTIDE SEQUENCE [LARGE SCALE GENOMIC DNA]</scope>
    <source>
        <strain evidence="5 6">DSM 25488</strain>
    </source>
</reference>
<dbReference type="EMBL" id="SNZB01000004">
    <property type="protein sequence ID" value="TDR19298.1"/>
    <property type="molecule type" value="Genomic_DNA"/>
</dbReference>
<dbReference type="Proteomes" id="UP000295724">
    <property type="component" value="Unassembled WGS sequence"/>
</dbReference>
<evidence type="ECO:0000313" key="6">
    <source>
        <dbReference type="Proteomes" id="UP000295724"/>
    </source>
</evidence>
<keyword evidence="3 5" id="KW-0067">ATP-binding</keyword>
<dbReference type="Pfam" id="PF00005">
    <property type="entry name" value="ABC_tran"/>
    <property type="match status" value="1"/>
</dbReference>
<dbReference type="InterPro" id="IPR003593">
    <property type="entry name" value="AAA+_ATPase"/>
</dbReference>
<evidence type="ECO:0000256" key="1">
    <source>
        <dbReference type="ARBA" id="ARBA00022448"/>
    </source>
</evidence>
<dbReference type="PANTHER" id="PTHR42939:SF1">
    <property type="entry name" value="ABC TRANSPORTER ATP-BINDING PROTEIN ALBC-RELATED"/>
    <property type="match status" value="1"/>
</dbReference>
<dbReference type="SUPFAM" id="SSF52540">
    <property type="entry name" value="P-loop containing nucleoside triphosphate hydrolases"/>
    <property type="match status" value="1"/>
</dbReference>
<keyword evidence="2" id="KW-0547">Nucleotide-binding</keyword>
<evidence type="ECO:0000259" key="4">
    <source>
        <dbReference type="PROSITE" id="PS50893"/>
    </source>
</evidence>
<accession>A0A4R6XSJ0</accession>
<dbReference type="GO" id="GO:0005524">
    <property type="term" value="F:ATP binding"/>
    <property type="evidence" value="ECO:0007669"/>
    <property type="project" value="UniProtKB-KW"/>
</dbReference>
<dbReference type="SMART" id="SM00382">
    <property type="entry name" value="AAA"/>
    <property type="match status" value="1"/>
</dbReference>
<dbReference type="CDD" id="cd03230">
    <property type="entry name" value="ABC_DR_subfamily_A"/>
    <property type="match status" value="1"/>
</dbReference>
<dbReference type="PANTHER" id="PTHR42939">
    <property type="entry name" value="ABC TRANSPORTER ATP-BINDING PROTEIN ALBC-RELATED"/>
    <property type="match status" value="1"/>
</dbReference>
<dbReference type="AlphaFoldDB" id="A0A4R6XSJ0"/>
<proteinExistence type="predicted"/>